<dbReference type="Proteomes" id="UP000295075">
    <property type="component" value="Unassembled WGS sequence"/>
</dbReference>
<evidence type="ECO:0000313" key="3">
    <source>
        <dbReference type="Proteomes" id="UP000295075"/>
    </source>
</evidence>
<keyword evidence="1" id="KW-0472">Membrane</keyword>
<dbReference type="InterPro" id="IPR021443">
    <property type="entry name" value="DUF3093"/>
</dbReference>
<keyword evidence="3" id="KW-1185">Reference proteome</keyword>
<name>A0A4R4Q6N1_9ACTN</name>
<reference evidence="2 3" key="1">
    <citation type="submission" date="2019-03" db="EMBL/GenBank/DDBJ databases">
        <title>Draft genome sequences of novel Actinobacteria.</title>
        <authorList>
            <person name="Sahin N."/>
            <person name="Ay H."/>
            <person name="Saygin H."/>
        </authorList>
    </citation>
    <scope>NUCLEOTIDE SEQUENCE [LARGE SCALE GENOMIC DNA]</scope>
    <source>
        <strain evidence="2 3">JCM 30547</strain>
    </source>
</reference>
<sequence length="206" mass="21498">MSETATRSAPASPGCAYAGIGRSGSSRWIRTSVTRGDPTDALRKAACQAGAVGQSLGVYRERLSVPVSWWIISAAAVVTLFAITAVPAGLLAGVIVGAIALLVLLALLIRYGGARVEVDAERLRAGRAVIERAHLGAAEALTGEAARNAFGRDCDPQAFLLLRSYARGAVRVAITDPDDPAPYWVLATRHPERLAAALSGHSVTRS</sequence>
<protein>
    <submittedName>
        <fullName evidence="2">DUF3093 domain-containing protein</fullName>
    </submittedName>
</protein>
<dbReference type="Pfam" id="PF11292">
    <property type="entry name" value="DUF3093"/>
    <property type="match status" value="1"/>
</dbReference>
<evidence type="ECO:0000313" key="2">
    <source>
        <dbReference type="EMBL" id="TDC30827.1"/>
    </source>
</evidence>
<feature type="transmembrane region" description="Helical" evidence="1">
    <location>
        <begin position="63"/>
        <end position="83"/>
    </location>
</feature>
<comment type="caution">
    <text evidence="2">The sequence shown here is derived from an EMBL/GenBank/DDBJ whole genome shotgun (WGS) entry which is preliminary data.</text>
</comment>
<gene>
    <name evidence="2" type="ORF">E1261_12325</name>
</gene>
<keyword evidence="1" id="KW-0812">Transmembrane</keyword>
<organism evidence="2 3">
    <name type="scientific">Kribbella albertanoniae</name>
    <dbReference type="NCBI Taxonomy" id="1266829"/>
    <lineage>
        <taxon>Bacteria</taxon>
        <taxon>Bacillati</taxon>
        <taxon>Actinomycetota</taxon>
        <taxon>Actinomycetes</taxon>
        <taxon>Propionibacteriales</taxon>
        <taxon>Kribbellaceae</taxon>
        <taxon>Kribbella</taxon>
    </lineage>
</organism>
<dbReference type="EMBL" id="SMKA01000040">
    <property type="protein sequence ID" value="TDC30827.1"/>
    <property type="molecule type" value="Genomic_DNA"/>
</dbReference>
<accession>A0A4R4Q6N1</accession>
<keyword evidence="1" id="KW-1133">Transmembrane helix</keyword>
<dbReference type="OrthoDB" id="3217020at2"/>
<feature type="transmembrane region" description="Helical" evidence="1">
    <location>
        <begin position="89"/>
        <end position="109"/>
    </location>
</feature>
<evidence type="ECO:0000256" key="1">
    <source>
        <dbReference type="SAM" id="Phobius"/>
    </source>
</evidence>
<dbReference type="AlphaFoldDB" id="A0A4R4Q6N1"/>
<proteinExistence type="predicted"/>